<keyword evidence="2" id="KW-1185">Reference proteome</keyword>
<dbReference type="OrthoDB" id="5471847at2"/>
<dbReference type="EMBL" id="FNJI01000013">
    <property type="protein sequence ID" value="SDP22052.1"/>
    <property type="molecule type" value="Genomic_DNA"/>
</dbReference>
<accession>A0A1H0QXN3</accession>
<name>A0A1H0QXN3_9BACT</name>
<reference evidence="1 2" key="1">
    <citation type="submission" date="2016-10" db="EMBL/GenBank/DDBJ databases">
        <authorList>
            <person name="de Groot N.N."/>
        </authorList>
    </citation>
    <scope>NUCLEOTIDE SEQUENCE [LARGE SCALE GENOMIC DNA]</scope>
    <source>
        <strain evidence="1 2">DSM 12130</strain>
    </source>
</reference>
<gene>
    <name evidence="1" type="ORF">SAMN05660330_02121</name>
</gene>
<dbReference type="Proteomes" id="UP000199073">
    <property type="component" value="Unassembled WGS sequence"/>
</dbReference>
<organism evidence="1 2">
    <name type="scientific">Desulforhopalus singaporensis</name>
    <dbReference type="NCBI Taxonomy" id="91360"/>
    <lineage>
        <taxon>Bacteria</taxon>
        <taxon>Pseudomonadati</taxon>
        <taxon>Thermodesulfobacteriota</taxon>
        <taxon>Desulfobulbia</taxon>
        <taxon>Desulfobulbales</taxon>
        <taxon>Desulfocapsaceae</taxon>
        <taxon>Desulforhopalus</taxon>
    </lineage>
</organism>
<evidence type="ECO:0000313" key="1">
    <source>
        <dbReference type="EMBL" id="SDP22052.1"/>
    </source>
</evidence>
<proteinExistence type="predicted"/>
<dbReference type="STRING" id="91360.SAMN05660330_02121"/>
<sequence>MLTVVCAACRSKLWRYDKIGHGHVVRCHKARITKWHKAETRGHKLYCPCGKPVAIDKGGHYRMIAGNFTHTGTKRNKR</sequence>
<protein>
    <submittedName>
        <fullName evidence="1">Uncharacterized protein</fullName>
    </submittedName>
</protein>
<evidence type="ECO:0000313" key="2">
    <source>
        <dbReference type="Proteomes" id="UP000199073"/>
    </source>
</evidence>
<dbReference type="AlphaFoldDB" id="A0A1H0QXN3"/>